<keyword evidence="19" id="KW-0234">DNA repair</keyword>
<sequence length="1345" mass="149343">MPSNDLQTTPTMTRTAEDEIAFMSQLMQGIDDDFWTAGPSPDPSPVKKKVFAATDHNIAAFLQDSENWDLGDNVPSPVKPPPKKAYATVDSPVMIAQKAVEAEPTPVYVPDTCTRCVVESVTESCVDSRWRKVNDIFNVLGNFSSPSSSTTRRISITSLSNFLILHPDILITATALSNAPQCRRKPLLSSLVRSMTDITPALVWGNMLHEVMQKCLLEQRWEDNFIETCIQDAIMGGLGELVKLGLSEGIAKREIRDRAKGFRFFAEKYLASQPKSTAALTNTRSAAFEAPSLLAITDILEIEEDIWSPTYGIKGKIDATVQGIISDPSSSLPKSRVLTKTPFPLELKTGRVQAGMDHRAQTMLYTLLLSERYGSDVQDGLLFYSQSETGEIVRVPRGRNEVRGLLHIRNELAAYMWMRIRKAKTVVKTDEVEGDVEIDIEDTQIRAEPALQSTSDESRQEEEEYFLPAPIDDERACKRCYALDPCLLFRKSHPNHFTSASASLKSKTKHQATFNPPIPPFLEPIFEAKTGHLTPTHTRFFTEWERLLALEEKDLVRFKRELWTLGAEERERKGRCLSGMILVPNRTGTASAGCIVDKEVEEKAPREAHGRVHRFTYSFQKSRTSSSRTIAGLNEATTSVNLLNGHLSIGDAITISVEPRLLALVRGWILELEQDRVVVGVDHALDVEGIKARLEREGALPSSSSSSSTNLPSQSQSQSRQLTESGDVIFRIDKDELFGGMARVRNNLAQLFYVDGDAKRLSLVVDLRKPVFRSEDGTVGVSRATSKSSSENNLQLNASQLDAMDKVLSAEDYALVLGMPGTGKTTVIAALIRELVARGKTVLLTSYTHSAVDTILRKVGSADGKTLDAKGGAFNVLRLGNVDKVCFGFFLSVMIPAARRTATSVEQFEKRLMDAPVVATTCLSIDHPLFSRRKFDYCIVDEASQITLPTCLGPLKFADTFILVGDHFQLPPLVKNPEARKGGLDVSLFRRLSEAHPEAVVDLRFQYRMNEDIMLLSNRLIYNDRLRCGSDEVAKRCLVLGNKKFLGRLHAHAQNETAAASGSANRREVCRGGDVCWLEKLCDERCKAVFVDTDNLPAHESRVSDLVQNMTEAELVRQFTETLIRCGVEESQIGIISLYRQQVKVLQNLLQDRKGVEILTADKSQGRDKDCVIVSLVRSNPEGNIGDLVKDWRRINVSFTRARSKLVIFGSRKTLEREPLLGQFFELMQKKKWIARLPFGAHTAHARVFGGCTKLLAKRSADAEGVDDVEDFDALEAMRLRMSRKENLAAVAGDGLKEKVKSREKEKEGHPTKKVKLDAGHALKGSAAGVLKGRPILKDLVGNEM</sequence>
<accession>A0A409VSI2</accession>
<dbReference type="GO" id="GO:0006281">
    <property type="term" value="P:DNA repair"/>
    <property type="evidence" value="ECO:0007669"/>
    <property type="project" value="UniProtKB-KW"/>
</dbReference>
<dbReference type="SUPFAM" id="SSF52540">
    <property type="entry name" value="P-loop containing nucleoside triphosphate hydrolases"/>
    <property type="match status" value="1"/>
</dbReference>
<keyword evidence="6" id="KW-0004">4Fe-4S</keyword>
<protein>
    <recommendedName>
        <fullName evidence="5">DNA replication ATP-dependent helicase/nuclease DNA2</fullName>
        <ecNumber evidence="4">3.6.4.12</ecNumber>
    </recommendedName>
</protein>
<feature type="compositionally biased region" description="Low complexity" evidence="23">
    <location>
        <begin position="702"/>
        <end position="721"/>
    </location>
</feature>
<feature type="region of interest" description="Disordered" evidence="23">
    <location>
        <begin position="696"/>
        <end position="722"/>
    </location>
</feature>
<keyword evidence="7" id="KW-0235">DNA replication</keyword>
<keyword evidence="20" id="KW-0539">Nucleus</keyword>
<evidence type="ECO:0000313" key="27">
    <source>
        <dbReference type="EMBL" id="PPQ69187.1"/>
    </source>
</evidence>
<evidence type="ECO:0000256" key="23">
    <source>
        <dbReference type="SAM" id="MobiDB-lite"/>
    </source>
</evidence>
<dbReference type="Pfam" id="PF08696">
    <property type="entry name" value="Dna2"/>
    <property type="match status" value="1"/>
</dbReference>
<evidence type="ECO:0000256" key="15">
    <source>
        <dbReference type="ARBA" id="ARBA00022840"/>
    </source>
</evidence>
<evidence type="ECO:0000256" key="19">
    <source>
        <dbReference type="ARBA" id="ARBA00023204"/>
    </source>
</evidence>
<keyword evidence="13" id="KW-0378">Hydrolase</keyword>
<dbReference type="GO" id="GO:0005524">
    <property type="term" value="F:ATP binding"/>
    <property type="evidence" value="ECO:0007669"/>
    <property type="project" value="UniProtKB-KW"/>
</dbReference>
<evidence type="ECO:0000256" key="21">
    <source>
        <dbReference type="ARBA" id="ARBA00023268"/>
    </source>
</evidence>
<dbReference type="GO" id="GO:0046872">
    <property type="term" value="F:metal ion binding"/>
    <property type="evidence" value="ECO:0007669"/>
    <property type="project" value="UniProtKB-KW"/>
</dbReference>
<feature type="domain" description="DNA replication factor Dna2 N-terminal" evidence="24">
    <location>
        <begin position="132"/>
        <end position="322"/>
    </location>
</feature>
<dbReference type="FunCoup" id="A0A409VSI2">
    <property type="interactions" value="366"/>
</dbReference>
<proteinExistence type="inferred from homology"/>
<organism evidence="27 28">
    <name type="scientific">Psilocybe cyanescens</name>
    <dbReference type="NCBI Taxonomy" id="93625"/>
    <lineage>
        <taxon>Eukaryota</taxon>
        <taxon>Fungi</taxon>
        <taxon>Dikarya</taxon>
        <taxon>Basidiomycota</taxon>
        <taxon>Agaricomycotina</taxon>
        <taxon>Agaricomycetes</taxon>
        <taxon>Agaricomycetidae</taxon>
        <taxon>Agaricales</taxon>
        <taxon>Agaricineae</taxon>
        <taxon>Strophariaceae</taxon>
        <taxon>Psilocybe</taxon>
    </lineage>
</organism>
<dbReference type="Gene3D" id="3.90.320.10">
    <property type="match status" value="1"/>
</dbReference>
<keyword evidence="9" id="KW-0479">Metal-binding</keyword>
<dbReference type="STRING" id="93625.A0A409VSI2"/>
<gene>
    <name evidence="27" type="ORF">CVT25_006965</name>
</gene>
<evidence type="ECO:0000313" key="28">
    <source>
        <dbReference type="Proteomes" id="UP000283269"/>
    </source>
</evidence>
<keyword evidence="16" id="KW-0408">Iron</keyword>
<keyword evidence="10" id="KW-0547">Nucleotide-binding</keyword>
<evidence type="ECO:0000256" key="5">
    <source>
        <dbReference type="ARBA" id="ARBA00021516"/>
    </source>
</evidence>
<dbReference type="PANTHER" id="PTHR43788">
    <property type="entry name" value="DNA2/NAM7 HELICASE FAMILY MEMBER"/>
    <property type="match status" value="1"/>
</dbReference>
<keyword evidence="18" id="KW-0238">DNA-binding</keyword>
<dbReference type="InterPro" id="IPR014808">
    <property type="entry name" value="DNA_replication_fac_Dna2_N"/>
</dbReference>
<evidence type="ECO:0000256" key="17">
    <source>
        <dbReference type="ARBA" id="ARBA00023014"/>
    </source>
</evidence>
<keyword evidence="17" id="KW-0411">Iron-sulfur</keyword>
<keyword evidence="11" id="KW-0255">Endonuclease</keyword>
<dbReference type="Proteomes" id="UP000283269">
    <property type="component" value="Unassembled WGS sequence"/>
</dbReference>
<dbReference type="GO" id="GO:0016887">
    <property type="term" value="F:ATP hydrolysis activity"/>
    <property type="evidence" value="ECO:0007669"/>
    <property type="project" value="RHEA"/>
</dbReference>
<keyword evidence="12" id="KW-0227">DNA damage</keyword>
<evidence type="ECO:0000256" key="22">
    <source>
        <dbReference type="ARBA" id="ARBA00047995"/>
    </source>
</evidence>
<feature type="region of interest" description="Disordered" evidence="23">
    <location>
        <begin position="1295"/>
        <end position="1314"/>
    </location>
</feature>
<evidence type="ECO:0000256" key="12">
    <source>
        <dbReference type="ARBA" id="ARBA00022763"/>
    </source>
</evidence>
<evidence type="ECO:0000256" key="8">
    <source>
        <dbReference type="ARBA" id="ARBA00022722"/>
    </source>
</evidence>
<keyword evidence="21" id="KW-0511">Multifunctional enzyme</keyword>
<comment type="caution">
    <text evidence="27">The sequence shown here is derived from an EMBL/GenBank/DDBJ whole genome shotgun (WGS) entry which is preliminary data.</text>
</comment>
<dbReference type="FunFam" id="3.40.50.300:FF:001170">
    <property type="entry name" value="DNA replication helicase Dna2"/>
    <property type="match status" value="1"/>
</dbReference>
<dbReference type="CDD" id="cd18041">
    <property type="entry name" value="DEXXQc_DNA2"/>
    <property type="match status" value="1"/>
</dbReference>
<dbReference type="InterPro" id="IPR041679">
    <property type="entry name" value="DNA2/NAM7-like_C"/>
</dbReference>
<feature type="domain" description="DNA2/NAM7 helicase-like C-terminal" evidence="26">
    <location>
        <begin position="984"/>
        <end position="1212"/>
    </location>
</feature>
<keyword evidence="15" id="KW-0067">ATP-binding</keyword>
<dbReference type="CDD" id="cd18808">
    <property type="entry name" value="SF1_C_Upf1"/>
    <property type="match status" value="1"/>
</dbReference>
<reference evidence="27 28" key="1">
    <citation type="journal article" date="2018" name="Evol. Lett.">
        <title>Horizontal gene cluster transfer increased hallucinogenic mushroom diversity.</title>
        <authorList>
            <person name="Reynolds H.T."/>
            <person name="Vijayakumar V."/>
            <person name="Gluck-Thaler E."/>
            <person name="Korotkin H.B."/>
            <person name="Matheny P.B."/>
            <person name="Slot J.C."/>
        </authorList>
    </citation>
    <scope>NUCLEOTIDE SEQUENCE [LARGE SCALE GENOMIC DNA]</scope>
    <source>
        <strain evidence="27 28">2631</strain>
    </source>
</reference>
<dbReference type="InterPro" id="IPR011604">
    <property type="entry name" value="PDDEXK-like_dom_sf"/>
</dbReference>
<dbReference type="Gene3D" id="3.40.50.300">
    <property type="entry name" value="P-loop containing nucleotide triphosphate hydrolases"/>
    <property type="match status" value="2"/>
</dbReference>
<dbReference type="GO" id="GO:0043139">
    <property type="term" value="F:5'-3' DNA helicase activity"/>
    <property type="evidence" value="ECO:0007669"/>
    <property type="project" value="TreeGrafter"/>
</dbReference>
<evidence type="ECO:0000259" key="24">
    <source>
        <dbReference type="Pfam" id="PF08696"/>
    </source>
</evidence>
<dbReference type="CDD" id="cd22318">
    <property type="entry name" value="DNA2_N-like"/>
    <property type="match status" value="1"/>
</dbReference>
<dbReference type="InterPro" id="IPR050534">
    <property type="entry name" value="Coronavir_polyprotein_1ab"/>
</dbReference>
<evidence type="ECO:0000256" key="10">
    <source>
        <dbReference type="ARBA" id="ARBA00022741"/>
    </source>
</evidence>
<evidence type="ECO:0000259" key="26">
    <source>
        <dbReference type="Pfam" id="PF13087"/>
    </source>
</evidence>
<dbReference type="GO" id="GO:0005634">
    <property type="term" value="C:nucleus"/>
    <property type="evidence" value="ECO:0007669"/>
    <property type="project" value="UniProtKB-SubCell"/>
</dbReference>
<dbReference type="InterPro" id="IPR027417">
    <property type="entry name" value="P-loop_NTPase"/>
</dbReference>
<dbReference type="GO" id="GO:0004519">
    <property type="term" value="F:endonuclease activity"/>
    <property type="evidence" value="ECO:0007669"/>
    <property type="project" value="UniProtKB-KW"/>
</dbReference>
<dbReference type="OrthoDB" id="6513042at2759"/>
<evidence type="ECO:0000256" key="9">
    <source>
        <dbReference type="ARBA" id="ARBA00022723"/>
    </source>
</evidence>
<dbReference type="EMBL" id="NHYD01003940">
    <property type="protein sequence ID" value="PPQ69187.1"/>
    <property type="molecule type" value="Genomic_DNA"/>
</dbReference>
<dbReference type="Pfam" id="PF13087">
    <property type="entry name" value="AAA_12"/>
    <property type="match status" value="1"/>
</dbReference>
<feature type="domain" description="DNA2/NAM7 helicase helicase" evidence="25">
    <location>
        <begin position="901"/>
        <end position="975"/>
    </location>
</feature>
<evidence type="ECO:0000256" key="1">
    <source>
        <dbReference type="ARBA" id="ARBA00001966"/>
    </source>
</evidence>
<dbReference type="GO" id="GO:0006260">
    <property type="term" value="P:DNA replication"/>
    <property type="evidence" value="ECO:0007669"/>
    <property type="project" value="UniProtKB-KW"/>
</dbReference>
<dbReference type="InterPro" id="IPR047187">
    <property type="entry name" value="SF1_C_Upf1"/>
</dbReference>
<evidence type="ECO:0000256" key="4">
    <source>
        <dbReference type="ARBA" id="ARBA00012551"/>
    </source>
</evidence>
<comment type="catalytic activity">
    <reaction evidence="22">
        <text>ATP + H2O = ADP + phosphate + H(+)</text>
        <dbReference type="Rhea" id="RHEA:13065"/>
        <dbReference type="ChEBI" id="CHEBI:15377"/>
        <dbReference type="ChEBI" id="CHEBI:15378"/>
        <dbReference type="ChEBI" id="CHEBI:30616"/>
        <dbReference type="ChEBI" id="CHEBI:43474"/>
        <dbReference type="ChEBI" id="CHEBI:456216"/>
        <dbReference type="EC" id="3.6.4.12"/>
    </reaction>
</comment>
<feature type="domain" description="DNA2/NAM7 helicase helicase" evidence="25">
    <location>
        <begin position="795"/>
        <end position="883"/>
    </location>
</feature>
<evidence type="ECO:0000256" key="14">
    <source>
        <dbReference type="ARBA" id="ARBA00022806"/>
    </source>
</evidence>
<evidence type="ECO:0000256" key="18">
    <source>
        <dbReference type="ARBA" id="ARBA00023125"/>
    </source>
</evidence>
<dbReference type="InterPro" id="IPR041677">
    <property type="entry name" value="DNA2/NAM7_AAA_11"/>
</dbReference>
<evidence type="ECO:0000256" key="3">
    <source>
        <dbReference type="ARBA" id="ARBA00007913"/>
    </source>
</evidence>
<keyword evidence="28" id="KW-1185">Reference proteome</keyword>
<dbReference type="GO" id="GO:0051539">
    <property type="term" value="F:4 iron, 4 sulfur cluster binding"/>
    <property type="evidence" value="ECO:0007669"/>
    <property type="project" value="UniProtKB-KW"/>
</dbReference>
<comment type="cofactor">
    <cofactor evidence="1">
        <name>[4Fe-4S] cluster</name>
        <dbReference type="ChEBI" id="CHEBI:49883"/>
    </cofactor>
</comment>
<evidence type="ECO:0000256" key="7">
    <source>
        <dbReference type="ARBA" id="ARBA00022705"/>
    </source>
</evidence>
<evidence type="ECO:0000256" key="16">
    <source>
        <dbReference type="ARBA" id="ARBA00023004"/>
    </source>
</evidence>
<evidence type="ECO:0000256" key="20">
    <source>
        <dbReference type="ARBA" id="ARBA00023242"/>
    </source>
</evidence>
<evidence type="ECO:0000256" key="6">
    <source>
        <dbReference type="ARBA" id="ARBA00022485"/>
    </source>
</evidence>
<dbReference type="GO" id="GO:0017116">
    <property type="term" value="F:single-stranded DNA helicase activity"/>
    <property type="evidence" value="ECO:0007669"/>
    <property type="project" value="InterPro"/>
</dbReference>
<evidence type="ECO:0000256" key="13">
    <source>
        <dbReference type="ARBA" id="ARBA00022801"/>
    </source>
</evidence>
<keyword evidence="8" id="KW-0540">Nuclease</keyword>
<dbReference type="InterPro" id="IPR026851">
    <property type="entry name" value="Dna2/JHS1_DEXXQ-box"/>
</dbReference>
<comment type="similarity">
    <text evidence="3">Belongs to the DNA2/NAM7 helicase family.</text>
</comment>
<keyword evidence="14" id="KW-0347">Helicase</keyword>
<evidence type="ECO:0000256" key="2">
    <source>
        <dbReference type="ARBA" id="ARBA00004123"/>
    </source>
</evidence>
<evidence type="ECO:0000259" key="25">
    <source>
        <dbReference type="Pfam" id="PF13086"/>
    </source>
</evidence>
<dbReference type="GO" id="GO:0003677">
    <property type="term" value="F:DNA binding"/>
    <property type="evidence" value="ECO:0007669"/>
    <property type="project" value="UniProtKB-KW"/>
</dbReference>
<dbReference type="EC" id="3.6.4.12" evidence="4"/>
<dbReference type="Pfam" id="PF13086">
    <property type="entry name" value="AAA_11"/>
    <property type="match status" value="2"/>
</dbReference>
<name>A0A409VSI2_PSICY</name>
<dbReference type="InParanoid" id="A0A409VSI2"/>
<evidence type="ECO:0000256" key="11">
    <source>
        <dbReference type="ARBA" id="ARBA00022759"/>
    </source>
</evidence>
<comment type="subcellular location">
    <subcellularLocation>
        <location evidence="2">Nucleus</location>
    </subcellularLocation>
</comment>
<dbReference type="PANTHER" id="PTHR43788:SF8">
    <property type="entry name" value="DNA-BINDING PROTEIN SMUBP-2"/>
    <property type="match status" value="1"/>
</dbReference>
<dbReference type="FunFam" id="3.40.50.300:FF:000789">
    <property type="entry name" value="DNA replication ATP-dependent helicase/nuclease DNA2"/>
    <property type="match status" value="1"/>
</dbReference>